<organism evidence="1 2">
    <name type="scientific">Periconia digitata</name>
    <dbReference type="NCBI Taxonomy" id="1303443"/>
    <lineage>
        <taxon>Eukaryota</taxon>
        <taxon>Fungi</taxon>
        <taxon>Dikarya</taxon>
        <taxon>Ascomycota</taxon>
        <taxon>Pezizomycotina</taxon>
        <taxon>Dothideomycetes</taxon>
        <taxon>Pleosporomycetidae</taxon>
        <taxon>Pleosporales</taxon>
        <taxon>Massarineae</taxon>
        <taxon>Periconiaceae</taxon>
        <taxon>Periconia</taxon>
    </lineage>
</organism>
<gene>
    <name evidence="1" type="ORF">PDIGIT_LOCUS10612</name>
</gene>
<name>A0A9W4UK79_9PLEO</name>
<keyword evidence="2" id="KW-1185">Reference proteome</keyword>
<protein>
    <submittedName>
        <fullName evidence="1">Uncharacterized protein</fullName>
    </submittedName>
</protein>
<sequence>MSSPNTVLFSRLEAELTPLVKRILDVLSCGKPIRAVEPRALHDVPFNPETVRSRDILAQDEVEFFVICHDSRESEKMFKEKSAVAEKHQKAAITYNRCRHAAVALKPALDLMFHGMKILNELVDSSFYRFALI</sequence>
<evidence type="ECO:0000313" key="2">
    <source>
        <dbReference type="Proteomes" id="UP001152607"/>
    </source>
</evidence>
<proteinExistence type="predicted"/>
<accession>A0A9W4UK79</accession>
<comment type="caution">
    <text evidence="1">The sequence shown here is derived from an EMBL/GenBank/DDBJ whole genome shotgun (WGS) entry which is preliminary data.</text>
</comment>
<dbReference type="AlphaFoldDB" id="A0A9W4UK79"/>
<evidence type="ECO:0000313" key="1">
    <source>
        <dbReference type="EMBL" id="CAI6337500.1"/>
    </source>
</evidence>
<reference evidence="1" key="1">
    <citation type="submission" date="2023-01" db="EMBL/GenBank/DDBJ databases">
        <authorList>
            <person name="Van Ghelder C."/>
            <person name="Rancurel C."/>
        </authorList>
    </citation>
    <scope>NUCLEOTIDE SEQUENCE</scope>
    <source>
        <strain evidence="1">CNCM I-4278</strain>
    </source>
</reference>
<dbReference type="EMBL" id="CAOQHR010000007">
    <property type="protein sequence ID" value="CAI6337500.1"/>
    <property type="molecule type" value="Genomic_DNA"/>
</dbReference>
<dbReference type="Proteomes" id="UP001152607">
    <property type="component" value="Unassembled WGS sequence"/>
</dbReference>